<accession>A0A7I8KNY9</accession>
<feature type="domain" description="Gamma-glutamylcyclotransferase AIG2-like" evidence="5">
    <location>
        <begin position="20"/>
        <end position="131"/>
    </location>
</feature>
<reference evidence="6" key="1">
    <citation type="submission" date="2020-02" db="EMBL/GenBank/DDBJ databases">
        <authorList>
            <person name="Scholz U."/>
            <person name="Mascher M."/>
            <person name="Fiebig A."/>
        </authorList>
    </citation>
    <scope>NUCLEOTIDE SEQUENCE</scope>
</reference>
<comment type="function">
    <text evidence="1">Putative gamma-glutamylcyclotransferase.</text>
</comment>
<dbReference type="InterPro" id="IPR036568">
    <property type="entry name" value="GGCT-like_sf"/>
</dbReference>
<evidence type="ECO:0000313" key="6">
    <source>
        <dbReference type="EMBL" id="CAA7398774.1"/>
    </source>
</evidence>
<comment type="similarity">
    <text evidence="2">Belongs to the gamma-glutamylcyclotransferase family.</text>
</comment>
<dbReference type="InterPro" id="IPR009288">
    <property type="entry name" value="AIG2-like_dom"/>
</dbReference>
<dbReference type="Pfam" id="PF06094">
    <property type="entry name" value="GGACT"/>
    <property type="match status" value="1"/>
</dbReference>
<dbReference type="PANTHER" id="PTHR31544:SF2">
    <property type="entry name" value="AIG2-LIKE PROTEIN D"/>
    <property type="match status" value="1"/>
</dbReference>
<dbReference type="CDD" id="cd06661">
    <property type="entry name" value="GGCT_like"/>
    <property type="match status" value="1"/>
</dbReference>
<dbReference type="SUPFAM" id="SSF110857">
    <property type="entry name" value="Gamma-glutamyl cyclotransferase-like"/>
    <property type="match status" value="1"/>
</dbReference>
<dbReference type="EMBL" id="LR746269">
    <property type="protein sequence ID" value="CAA7398774.1"/>
    <property type="molecule type" value="Genomic_DNA"/>
</dbReference>
<dbReference type="GO" id="GO:0016740">
    <property type="term" value="F:transferase activity"/>
    <property type="evidence" value="ECO:0007669"/>
    <property type="project" value="UniProtKB-KW"/>
</dbReference>
<dbReference type="Proteomes" id="UP000663760">
    <property type="component" value="Chromosome 6"/>
</dbReference>
<evidence type="ECO:0000256" key="4">
    <source>
        <dbReference type="ARBA" id="ARBA00030602"/>
    </source>
</evidence>
<dbReference type="InterPro" id="IPR045038">
    <property type="entry name" value="AIG2-like"/>
</dbReference>
<protein>
    <recommendedName>
        <fullName evidence="4">Putative gamma-glutamylcyclotransferase</fullName>
    </recommendedName>
</protein>
<evidence type="ECO:0000259" key="5">
    <source>
        <dbReference type="Pfam" id="PF06094"/>
    </source>
</evidence>
<evidence type="ECO:0000256" key="2">
    <source>
        <dbReference type="ARBA" id="ARBA00008861"/>
    </source>
</evidence>
<keyword evidence="3" id="KW-0808">Transferase</keyword>
<dbReference type="Gene3D" id="6.10.250.210">
    <property type="match status" value="1"/>
</dbReference>
<keyword evidence="7" id="KW-1185">Reference proteome</keyword>
<dbReference type="PANTHER" id="PTHR31544">
    <property type="entry name" value="AIG2-LIKE PROTEIN D"/>
    <property type="match status" value="1"/>
</dbReference>
<dbReference type="InterPro" id="IPR013024">
    <property type="entry name" value="GGCT-like"/>
</dbReference>
<sequence length="163" mass="18213">MSSVGSVPPLAGTGVGRHNVFVYGTLLENEIVGVLLKRVPPSSPAVLHGYQRFSIKGCSYPAIIPVENKKVDGKVLLGITDIELGIFDVFEDFEYERSVVEVSGMDHPGTLLAYTYVWVEKDDPKLEGDWDFNAWREQHLEEFLEVVEKFIEEYVAAEPNAPL</sequence>
<evidence type="ECO:0000313" key="7">
    <source>
        <dbReference type="Proteomes" id="UP000663760"/>
    </source>
</evidence>
<organism evidence="6 7">
    <name type="scientific">Spirodela intermedia</name>
    <name type="common">Intermediate duckweed</name>
    <dbReference type="NCBI Taxonomy" id="51605"/>
    <lineage>
        <taxon>Eukaryota</taxon>
        <taxon>Viridiplantae</taxon>
        <taxon>Streptophyta</taxon>
        <taxon>Embryophyta</taxon>
        <taxon>Tracheophyta</taxon>
        <taxon>Spermatophyta</taxon>
        <taxon>Magnoliopsida</taxon>
        <taxon>Liliopsida</taxon>
        <taxon>Araceae</taxon>
        <taxon>Lemnoideae</taxon>
        <taxon>Spirodela</taxon>
    </lineage>
</organism>
<dbReference type="Gene3D" id="3.10.490.10">
    <property type="entry name" value="Gamma-glutamyl cyclotransferase-like"/>
    <property type="match status" value="1"/>
</dbReference>
<dbReference type="AlphaFoldDB" id="A0A7I8KNY9"/>
<dbReference type="OrthoDB" id="1044435at2759"/>
<gene>
    <name evidence="6" type="ORF">SI8410_06009439</name>
</gene>
<evidence type="ECO:0000256" key="1">
    <source>
        <dbReference type="ARBA" id="ARBA00002782"/>
    </source>
</evidence>
<evidence type="ECO:0000256" key="3">
    <source>
        <dbReference type="ARBA" id="ARBA00022679"/>
    </source>
</evidence>
<name>A0A7I8KNY9_SPIIN</name>
<proteinExistence type="inferred from homology"/>